<dbReference type="CDD" id="cd18186">
    <property type="entry name" value="BTB_POZ_ZBTB_KLHL-like"/>
    <property type="match status" value="1"/>
</dbReference>
<dbReference type="InterPro" id="IPR002110">
    <property type="entry name" value="Ankyrin_rpt"/>
</dbReference>
<dbReference type="InterPro" id="IPR000504">
    <property type="entry name" value="RRM_dom"/>
</dbReference>
<dbReference type="InterPro" id="IPR036770">
    <property type="entry name" value="Ankyrin_rpt-contain_sf"/>
</dbReference>
<dbReference type="SUPFAM" id="SSF48403">
    <property type="entry name" value="Ankyrin repeat"/>
    <property type="match status" value="3"/>
</dbReference>
<feature type="repeat" description="ANK" evidence="3">
    <location>
        <begin position="402"/>
        <end position="437"/>
    </location>
</feature>
<sequence length="1208" mass="139703">MNKNNVYELTSKEIVNLRNYSLREVKSRIDFENLKQIIVDPFYSKQRTMTFLHYFCLYQPTPTILTYLLFLGLDPNVLSSDRHTSVSIYFSRKKYDLEVIKLLVENGGRLDLISKENNPLLKLLKENKLKMGMINYLIEKGCAINCVEKKTGCTLLHLLCKGRRKKDPYALLKTLISKGVNMNTKDKSGHSALDSIFFSKTKFNFSILKIFVQNGYDLRNLNPKNSPLITCCKEISLKEDVVCYLIDNGIDVNFQLKENGNTGLHYLTINNTLTETIFDKMMRSGLKINLENHQGLTAFNYFCQNKKLVLNYEFLKKFITNGSDLKKINFTENPLFVYCSQKVLSFEAINLLINSGIDLNFKQYPSKTGVLMQLCNRADLPLELIDNFLKKDRKTINYQDKRGWTALIHACHTGKSNLLPVIKTLITNGADVNISTDSDYTALEVYANRKNTQKGVAKLLIRSGSKLNRSVNSHIPVLQLFSQKKAIINFPIIKNLLKHGADVNTRANNGSYLIHLIASCQNPDLELFQLLTKYNAEINPVNRLSETPLHLLCRNPHTTIEALKYLIENGANLNAEYKNGKNVLHILLEQKDINLPVLQLLLEMGADPNLSCDWKQTALHLLLQRKDVDIRALDLLLKFGADWTLKDSRHVTPLYQINNYNNMKLEILECFVKYSKSVTVLNSLLQFVCQLIPLDIRYIKLLVSEGAKLISLDEKKSPLIYYCSRRRVLSDNINYLIENGIDVNAIGSSGKPAISLLAERGVSVYLKTFQLLIEKGADINPLSFFNETPLQLHIKSKTPNYKIVKFFVKNGADLSNLDSTLGLIKKTRRFSEYSLRKYHIDNYLLNHSQSFYKDFKNLLEYQENTDLIIKGVMVHSKMIQIRLSIKPIVVKYQLEEYSEEVVKYFLNWLYFDEKKYLLVLNDIFQKFSINNPQKKTLRKDLFNYYSFSKDFDFDLIVDEEKIPCHKLILQARSNVFRGFFTSINENVNSIHDQSGKSYNALKLFIKFLYTDQINPKNIAHNELSEIQELGDYYQLNINSPYNYYLDLSIEKGLEHSRSIELRDLDDEDEDKIDSVFSKYGNILSIEKFKYKKGTPYFVIQYSKSFDAYKAATHLNSTKINGNTIHVQLKQYQSSLHFSSSSSFAFRKFYKDLKFYGPVEDISFKSYASVIKADVKFFFEKDAITCHAEFLKLNAYKYPDTHCRIFKRK</sequence>
<dbReference type="PROSITE" id="PS50102">
    <property type="entry name" value="RRM"/>
    <property type="match status" value="1"/>
</dbReference>
<comment type="caution">
    <text evidence="7">The sequence shown here is derived from an EMBL/GenBank/DDBJ whole genome shotgun (WGS) entry which is preliminary data.</text>
</comment>
<dbReference type="SUPFAM" id="SSF54928">
    <property type="entry name" value="RNA-binding domain, RBD"/>
    <property type="match status" value="1"/>
</dbReference>
<dbReference type="Gene3D" id="3.30.70.330">
    <property type="match status" value="1"/>
</dbReference>
<keyword evidence="2 3" id="KW-0040">ANK repeat</keyword>
<dbReference type="AlphaFoldDB" id="A0AAV8AFN0"/>
<feature type="repeat" description="ANK" evidence="3">
    <location>
        <begin position="614"/>
        <end position="648"/>
    </location>
</feature>
<evidence type="ECO:0000259" key="6">
    <source>
        <dbReference type="PROSITE" id="PS50102"/>
    </source>
</evidence>
<evidence type="ECO:0000313" key="8">
    <source>
        <dbReference type="Proteomes" id="UP001146793"/>
    </source>
</evidence>
<dbReference type="Proteomes" id="UP001146793">
    <property type="component" value="Unassembled WGS sequence"/>
</dbReference>
<feature type="repeat" description="ANK" evidence="3">
    <location>
        <begin position="544"/>
        <end position="578"/>
    </location>
</feature>
<proteinExistence type="predicted"/>
<dbReference type="InterPro" id="IPR000210">
    <property type="entry name" value="BTB/POZ_dom"/>
</dbReference>
<feature type="repeat" description="ANK" evidence="3">
    <location>
        <begin position="151"/>
        <end position="187"/>
    </location>
</feature>
<dbReference type="EMBL" id="JANTQA010000008">
    <property type="protein sequence ID" value="KAJ3451665.1"/>
    <property type="molecule type" value="Genomic_DNA"/>
</dbReference>
<dbReference type="SMART" id="SM00225">
    <property type="entry name" value="BTB"/>
    <property type="match status" value="1"/>
</dbReference>
<feature type="domain" description="BTB" evidence="5">
    <location>
        <begin position="951"/>
        <end position="1017"/>
    </location>
</feature>
<dbReference type="Gene3D" id="3.30.710.10">
    <property type="entry name" value="Potassium Channel Kv1.1, Chain A"/>
    <property type="match status" value="1"/>
</dbReference>
<gene>
    <name evidence="7" type="ORF">M0812_03417</name>
</gene>
<evidence type="ECO:0000256" key="4">
    <source>
        <dbReference type="PROSITE-ProRule" id="PRU00176"/>
    </source>
</evidence>
<dbReference type="PANTHER" id="PTHR24126">
    <property type="entry name" value="ANKYRIN REPEAT, PH AND SEC7 DOMAIN CONTAINING PROTEIN SECG-RELATED"/>
    <property type="match status" value="1"/>
</dbReference>
<dbReference type="PROSITE" id="PS50088">
    <property type="entry name" value="ANK_REPEAT"/>
    <property type="match status" value="5"/>
</dbReference>
<dbReference type="InterPro" id="IPR035979">
    <property type="entry name" value="RBD_domain_sf"/>
</dbReference>
<evidence type="ECO:0000259" key="5">
    <source>
        <dbReference type="PROSITE" id="PS50097"/>
    </source>
</evidence>
<dbReference type="SUPFAM" id="SSF54695">
    <property type="entry name" value="POZ domain"/>
    <property type="match status" value="1"/>
</dbReference>
<dbReference type="Gene3D" id="1.25.40.20">
    <property type="entry name" value="Ankyrin repeat-containing domain"/>
    <property type="match status" value="4"/>
</dbReference>
<evidence type="ECO:0000256" key="3">
    <source>
        <dbReference type="PROSITE-ProRule" id="PRU00023"/>
    </source>
</evidence>
<keyword evidence="1" id="KW-0677">Repeat</keyword>
<evidence type="ECO:0000313" key="7">
    <source>
        <dbReference type="EMBL" id="KAJ3451665.1"/>
    </source>
</evidence>
<accession>A0AAV8AFN0</accession>
<dbReference type="PROSITE" id="PS50097">
    <property type="entry name" value="BTB"/>
    <property type="match status" value="1"/>
</dbReference>
<dbReference type="Pfam" id="PF00651">
    <property type="entry name" value="BTB"/>
    <property type="match status" value="1"/>
</dbReference>
<dbReference type="PROSITE" id="PS50297">
    <property type="entry name" value="ANK_REP_REGION"/>
    <property type="match status" value="3"/>
</dbReference>
<dbReference type="CDD" id="cd00590">
    <property type="entry name" value="RRM_SF"/>
    <property type="match status" value="1"/>
</dbReference>
<evidence type="ECO:0000256" key="1">
    <source>
        <dbReference type="ARBA" id="ARBA00022737"/>
    </source>
</evidence>
<dbReference type="InterPro" id="IPR011333">
    <property type="entry name" value="SKP1/BTB/POZ_sf"/>
</dbReference>
<dbReference type="Pfam" id="PF12796">
    <property type="entry name" value="Ank_2"/>
    <property type="match status" value="2"/>
</dbReference>
<name>A0AAV8AFN0_9EUKA</name>
<dbReference type="SMART" id="SM00248">
    <property type="entry name" value="ANK"/>
    <property type="match status" value="19"/>
</dbReference>
<protein>
    <submittedName>
        <fullName evidence="7">Ankyrin repeat-containing protein</fullName>
    </submittedName>
</protein>
<feature type="domain" description="RRM" evidence="6">
    <location>
        <begin position="1057"/>
        <end position="1131"/>
    </location>
</feature>
<evidence type="ECO:0000256" key="2">
    <source>
        <dbReference type="ARBA" id="ARBA00023043"/>
    </source>
</evidence>
<organism evidence="7 8">
    <name type="scientific">Anaeramoeba flamelloides</name>
    <dbReference type="NCBI Taxonomy" id="1746091"/>
    <lineage>
        <taxon>Eukaryota</taxon>
        <taxon>Metamonada</taxon>
        <taxon>Anaeramoebidae</taxon>
        <taxon>Anaeramoeba</taxon>
    </lineage>
</organism>
<reference evidence="7" key="1">
    <citation type="submission" date="2022-08" db="EMBL/GenBank/DDBJ databases">
        <title>Novel sulphate-reducing endosymbionts in the free-living metamonad Anaeramoeba.</title>
        <authorList>
            <person name="Jerlstrom-Hultqvist J."/>
            <person name="Cepicka I."/>
            <person name="Gallot-Lavallee L."/>
            <person name="Salas-Leiva D."/>
            <person name="Curtis B.A."/>
            <person name="Zahonova K."/>
            <person name="Pipaliya S."/>
            <person name="Dacks J."/>
            <person name="Roger A.J."/>
        </authorList>
    </citation>
    <scope>NUCLEOTIDE SEQUENCE</scope>
    <source>
        <strain evidence="7">Busselton2</strain>
    </source>
</reference>
<keyword evidence="4" id="KW-0694">RNA-binding</keyword>
<feature type="repeat" description="ANK" evidence="3">
    <location>
        <begin position="579"/>
        <end position="613"/>
    </location>
</feature>
<dbReference type="Pfam" id="PF00076">
    <property type="entry name" value="RRM_1"/>
    <property type="match status" value="1"/>
</dbReference>
<dbReference type="GO" id="GO:0003723">
    <property type="term" value="F:RNA binding"/>
    <property type="evidence" value="ECO:0007669"/>
    <property type="project" value="UniProtKB-UniRule"/>
</dbReference>
<dbReference type="InterPro" id="IPR012677">
    <property type="entry name" value="Nucleotide-bd_a/b_plait_sf"/>
</dbReference>